<comment type="subcellular location">
    <subcellularLocation>
        <location evidence="1">Membrane</location>
        <topology evidence="1">Single-pass membrane protein</topology>
    </subcellularLocation>
</comment>
<evidence type="ECO:0000313" key="9">
    <source>
        <dbReference type="EMBL" id="KAK2714536.1"/>
    </source>
</evidence>
<keyword evidence="4 8" id="KW-0808">Transferase</keyword>
<organism evidence="9 10">
    <name type="scientific">Artemia franciscana</name>
    <name type="common">Brine shrimp</name>
    <name type="synonym">Artemia sanfranciscana</name>
    <dbReference type="NCBI Taxonomy" id="6661"/>
    <lineage>
        <taxon>Eukaryota</taxon>
        <taxon>Metazoa</taxon>
        <taxon>Ecdysozoa</taxon>
        <taxon>Arthropoda</taxon>
        <taxon>Crustacea</taxon>
        <taxon>Branchiopoda</taxon>
        <taxon>Anostraca</taxon>
        <taxon>Artemiidae</taxon>
        <taxon>Artemia</taxon>
    </lineage>
</organism>
<dbReference type="EMBL" id="JAVRJZ010000013">
    <property type="protein sequence ID" value="KAK2714536.1"/>
    <property type="molecule type" value="Genomic_DNA"/>
</dbReference>
<evidence type="ECO:0000256" key="8">
    <source>
        <dbReference type="RuleBase" id="RU366017"/>
    </source>
</evidence>
<evidence type="ECO:0000313" key="10">
    <source>
        <dbReference type="Proteomes" id="UP001187531"/>
    </source>
</evidence>
<dbReference type="GO" id="GO:0016757">
    <property type="term" value="F:glycosyltransferase activity"/>
    <property type="evidence" value="ECO:0007669"/>
    <property type="project" value="UniProtKB-UniRule"/>
</dbReference>
<evidence type="ECO:0000256" key="3">
    <source>
        <dbReference type="ARBA" id="ARBA00022676"/>
    </source>
</evidence>
<dbReference type="AlphaFoldDB" id="A0AA88L6J6"/>
<keyword evidence="7 8" id="KW-0472">Membrane</keyword>
<keyword evidence="10" id="KW-1185">Reference proteome</keyword>
<sequence length="499" mass="57654">MVSRKRFLPRVLRRVGNRGIDSSFLFVIAFFFIFCTVISLEIFLVDKKSIQPDIQDSGTMFRKRVISEEKKGFFGSFLSNEQDGIEMDLEFPDIGDCLETGLCPWQPVKGMRAKFYVFSAYVDLRKKSTIKIIGATKTKYPEKPICLFGFQKNSTFDTQWKAVQSNVKVIRENWNLKYSAVFIYCPMSNEIPDFVSISSNGSLPFSRSFSSTESIDPKTLVNGNILPILNRNPPATTSELLGVCVKPFHFEWNQAINLLEFLELHKLLGVTHFTFYNNSVGHEVDCILREYMKKGEVTMLPWKLNIISQKQIRTEGLFASLNDCVYRNMFKSEYLLLIDLDEFILPHMNNTYMEMLDFLHTKSKKEKIGAYSFQNGFFYQQFPRDTSVNLPIDLLTQIKTQRRKKLHPHKQRSKYICKPNFIQEAGNHFIWEFEAGKGTVQVPPDVGYLHHYRVCEFGGDDCVKEESMIDRTAHKYQSELLKSVLAAIDDIGSVCKLKL</sequence>
<dbReference type="GO" id="GO:0016020">
    <property type="term" value="C:membrane"/>
    <property type="evidence" value="ECO:0007669"/>
    <property type="project" value="UniProtKB-SubCell"/>
</dbReference>
<protein>
    <recommendedName>
        <fullName evidence="8">Glycosyltransferase family 92 protein</fullName>
        <ecNumber evidence="8">2.4.1.-</ecNumber>
    </recommendedName>
</protein>
<keyword evidence="5 8" id="KW-0812">Transmembrane</keyword>
<feature type="transmembrane region" description="Helical" evidence="8">
    <location>
        <begin position="23"/>
        <end position="45"/>
    </location>
</feature>
<dbReference type="PANTHER" id="PTHR21461">
    <property type="entry name" value="GLYCOSYLTRANSFERASE FAMILY 92 PROTEIN"/>
    <property type="match status" value="1"/>
</dbReference>
<proteinExistence type="inferred from homology"/>
<evidence type="ECO:0000256" key="1">
    <source>
        <dbReference type="ARBA" id="ARBA00004167"/>
    </source>
</evidence>
<dbReference type="PANTHER" id="PTHR21461:SF40">
    <property type="entry name" value="GLYCOSYLTRANSFERASE FAMILY 92 PROTEIN"/>
    <property type="match status" value="1"/>
</dbReference>
<dbReference type="EC" id="2.4.1.-" evidence="8"/>
<evidence type="ECO:0000256" key="4">
    <source>
        <dbReference type="ARBA" id="ARBA00022679"/>
    </source>
</evidence>
<name>A0AA88L6J6_ARTSF</name>
<evidence type="ECO:0000256" key="7">
    <source>
        <dbReference type="ARBA" id="ARBA00023136"/>
    </source>
</evidence>
<comment type="caution">
    <text evidence="9">The sequence shown here is derived from an EMBL/GenBank/DDBJ whole genome shotgun (WGS) entry which is preliminary data.</text>
</comment>
<keyword evidence="3 8" id="KW-0328">Glycosyltransferase</keyword>
<accession>A0AA88L6J6</accession>
<dbReference type="Pfam" id="PF01697">
    <property type="entry name" value="Glyco_transf_92"/>
    <property type="match status" value="1"/>
</dbReference>
<keyword evidence="6 8" id="KW-1133">Transmembrane helix</keyword>
<evidence type="ECO:0000256" key="2">
    <source>
        <dbReference type="ARBA" id="ARBA00007647"/>
    </source>
</evidence>
<comment type="similarity">
    <text evidence="2 8">Belongs to the glycosyltransferase 92 family.</text>
</comment>
<dbReference type="GO" id="GO:0005737">
    <property type="term" value="C:cytoplasm"/>
    <property type="evidence" value="ECO:0007669"/>
    <property type="project" value="TreeGrafter"/>
</dbReference>
<dbReference type="InterPro" id="IPR008166">
    <property type="entry name" value="Glyco_transf_92"/>
</dbReference>
<evidence type="ECO:0000256" key="6">
    <source>
        <dbReference type="ARBA" id="ARBA00022989"/>
    </source>
</evidence>
<dbReference type="Proteomes" id="UP001187531">
    <property type="component" value="Unassembled WGS sequence"/>
</dbReference>
<gene>
    <name evidence="9" type="ORF">QYM36_008932</name>
</gene>
<evidence type="ECO:0000256" key="5">
    <source>
        <dbReference type="ARBA" id="ARBA00022692"/>
    </source>
</evidence>
<reference evidence="9" key="1">
    <citation type="submission" date="2023-07" db="EMBL/GenBank/DDBJ databases">
        <title>Chromosome-level genome assembly of Artemia franciscana.</title>
        <authorList>
            <person name="Jo E."/>
        </authorList>
    </citation>
    <scope>NUCLEOTIDE SEQUENCE</scope>
    <source>
        <tissue evidence="9">Whole body</tissue>
    </source>
</reference>